<evidence type="ECO:0000313" key="1">
    <source>
        <dbReference type="EMBL" id="MDO4842998.1"/>
    </source>
</evidence>
<name>A0AA43U721_9ACTN</name>
<dbReference type="Gene3D" id="3.40.50.300">
    <property type="entry name" value="P-loop containing nucleotide triphosphate hydrolases"/>
    <property type="match status" value="1"/>
</dbReference>
<proteinExistence type="predicted"/>
<accession>A0AA43U721</accession>
<keyword evidence="2" id="KW-1185">Reference proteome</keyword>
<dbReference type="Proteomes" id="UP001168575">
    <property type="component" value="Unassembled WGS sequence"/>
</dbReference>
<sequence length="503" mass="56349">KSQIRLTGYADTVIIDSGAQQTISAIRFGGYPEVVRALSDAIYGGASVELKQDDTTLYLDCRPKGYRRLLSHDGIYAVATLMANDDSQTEENTADDSDEDVPENPRKCYIFCPPGDRASLFAEVDRKTAAPLIPEFQDYVLDSLVACGDLRQMKVLSFTERMEAWSLTLLPEDQNVTDILEQGLKDGRITIPGAIPDAADGFAEVNSVTSYLNTFGVTVADRIRSQFVPKFDPASEPLSEEILEVNDYIHERAGYSLYDAQLAVAEAVKRQLCQHKMALIVAECGSGKTKLSAAAAGALNALKGHGTGKSFNLVMCPSHVTGKWVREIAETLPDTYGMVVKSITDVDRLFDLYQRGDKNVYAVFSKERARDGYMRYPAVLWSRRKRGFVCPDCLELIEMETSGDGTRYMVPSDQFFFQKEHLANHLCPHCGTPLWAPVNDRRQMPWIKIGGYGWVFRPQAALHLNRTKNEHILDQLRQLVEHPERPYCIKGAHRRFPLSTYLK</sequence>
<gene>
    <name evidence="1" type="ORF">Q3982_10010</name>
</gene>
<comment type="caution">
    <text evidence="1">The sequence shown here is derived from an EMBL/GenBank/DDBJ whole genome shotgun (WGS) entry which is preliminary data.</text>
</comment>
<evidence type="ECO:0008006" key="3">
    <source>
        <dbReference type="Google" id="ProtNLM"/>
    </source>
</evidence>
<feature type="non-terminal residue" evidence="1">
    <location>
        <position position="1"/>
    </location>
</feature>
<dbReference type="EMBL" id="JAUMVS010000411">
    <property type="protein sequence ID" value="MDO4842998.1"/>
    <property type="molecule type" value="Genomic_DNA"/>
</dbReference>
<protein>
    <recommendedName>
        <fullName evidence="3">Helicase</fullName>
    </recommendedName>
</protein>
<feature type="non-terminal residue" evidence="1">
    <location>
        <position position="503"/>
    </location>
</feature>
<reference evidence="1" key="1">
    <citation type="submission" date="2023-07" db="EMBL/GenBank/DDBJ databases">
        <title>Between Cages and Wild: Unraveling the Impact of Captivity on Animal Microbiomes and Antimicrobial Resistance.</title>
        <authorList>
            <person name="Schmartz G.P."/>
            <person name="Rehner J."/>
            <person name="Schuff M.J."/>
            <person name="Becker S.L."/>
            <person name="Kravczyk M."/>
            <person name="Gurevich A."/>
            <person name="Francke R."/>
            <person name="Mueller R."/>
            <person name="Keller V."/>
            <person name="Keller A."/>
        </authorList>
    </citation>
    <scope>NUCLEOTIDE SEQUENCE</scope>
    <source>
        <strain evidence="1">S12M_St_49</strain>
    </source>
</reference>
<dbReference type="AlphaFoldDB" id="A0AA43U721"/>
<evidence type="ECO:0000313" key="2">
    <source>
        <dbReference type="Proteomes" id="UP001168575"/>
    </source>
</evidence>
<organism evidence="1 2">
    <name type="scientific">Phoenicibacter congonensis</name>
    <dbReference type="NCBI Taxonomy" id="1944646"/>
    <lineage>
        <taxon>Bacteria</taxon>
        <taxon>Bacillati</taxon>
        <taxon>Actinomycetota</taxon>
        <taxon>Coriobacteriia</taxon>
        <taxon>Eggerthellales</taxon>
        <taxon>Eggerthellaceae</taxon>
        <taxon>Phoenicibacter</taxon>
    </lineage>
</organism>
<dbReference type="SUPFAM" id="SSF52540">
    <property type="entry name" value="P-loop containing nucleoside triphosphate hydrolases"/>
    <property type="match status" value="1"/>
</dbReference>
<dbReference type="InterPro" id="IPR027417">
    <property type="entry name" value="P-loop_NTPase"/>
</dbReference>